<evidence type="ECO:0000313" key="5">
    <source>
        <dbReference type="Proteomes" id="UP000095300"/>
    </source>
</evidence>
<dbReference type="SUPFAM" id="SSF51735">
    <property type="entry name" value="NAD(P)-binding Rossmann-fold domains"/>
    <property type="match status" value="1"/>
</dbReference>
<evidence type="ECO:0008006" key="6">
    <source>
        <dbReference type="Google" id="ProtNLM"/>
    </source>
</evidence>
<name>A0A1I8Q6A2_STOCA</name>
<dbReference type="FunFam" id="3.40.50.720:FF:000047">
    <property type="entry name" value="NADP-dependent L-serine/L-allo-threonine dehydrogenase"/>
    <property type="match status" value="1"/>
</dbReference>
<evidence type="ECO:0000256" key="1">
    <source>
        <dbReference type="ARBA" id="ARBA00006484"/>
    </source>
</evidence>
<dbReference type="Gene3D" id="3.40.50.720">
    <property type="entry name" value="NAD(P)-binding Rossmann-like Domain"/>
    <property type="match status" value="1"/>
</dbReference>
<dbReference type="Proteomes" id="UP000095300">
    <property type="component" value="Unassembled WGS sequence"/>
</dbReference>
<dbReference type="PANTHER" id="PTHR43115">
    <property type="entry name" value="DEHYDROGENASE/REDUCTASE SDR FAMILY MEMBER 11"/>
    <property type="match status" value="1"/>
</dbReference>
<comment type="similarity">
    <text evidence="1 3">Belongs to the short-chain dehydrogenases/reductases (SDR) family.</text>
</comment>
<dbReference type="EnsemblMetazoa" id="SCAU014278-RA">
    <property type="protein sequence ID" value="SCAU014278-PA"/>
    <property type="gene ID" value="SCAU014278"/>
</dbReference>
<evidence type="ECO:0000313" key="4">
    <source>
        <dbReference type="EnsemblMetazoa" id="SCAU014278-PA"/>
    </source>
</evidence>
<dbReference type="PRINTS" id="PR00080">
    <property type="entry name" value="SDRFAMILY"/>
</dbReference>
<dbReference type="InterPro" id="IPR002347">
    <property type="entry name" value="SDR_fam"/>
</dbReference>
<dbReference type="STRING" id="35570.A0A1I8Q6A2"/>
<dbReference type="PRINTS" id="PR00081">
    <property type="entry name" value="GDHRDH"/>
</dbReference>
<gene>
    <name evidence="4" type="primary">106095994</name>
</gene>
<sequence>MERWQNKVAVVTGASSGIGAAICKTLVENGMIVVGLARRLVKMKITVSKSICQDRQHNFHAFKCDVSNEDSVKEAFAWIEEKFGGIDVLINNAGVVKQTTILAEKNSEELLSTINTNVLGVVWCTREAFRSMRHRGDGSGHVIIINSVAGHVIPHIPGLSLNIYPPSKHAITAMTEVLRQELINENTKIKVTSLSPGAVRTELSSGTELEFVPETPMLEGEDVANAVLFCLQTPPHVQIHELIIKPVGEMV</sequence>
<dbReference type="InterPro" id="IPR036291">
    <property type="entry name" value="NAD(P)-bd_dom_sf"/>
</dbReference>
<dbReference type="Pfam" id="PF00106">
    <property type="entry name" value="adh_short"/>
    <property type="match status" value="1"/>
</dbReference>
<accession>A0A1I8Q6A2</accession>
<keyword evidence="2" id="KW-0560">Oxidoreductase</keyword>
<proteinExistence type="inferred from homology"/>
<dbReference type="PANTHER" id="PTHR43115:SF4">
    <property type="entry name" value="DEHYDROGENASE_REDUCTASE SDR FAMILY MEMBER 11"/>
    <property type="match status" value="1"/>
</dbReference>
<evidence type="ECO:0000256" key="3">
    <source>
        <dbReference type="RuleBase" id="RU000363"/>
    </source>
</evidence>
<organism evidence="4 5">
    <name type="scientific">Stomoxys calcitrans</name>
    <name type="common">Stable fly</name>
    <name type="synonym">Conops calcitrans</name>
    <dbReference type="NCBI Taxonomy" id="35570"/>
    <lineage>
        <taxon>Eukaryota</taxon>
        <taxon>Metazoa</taxon>
        <taxon>Ecdysozoa</taxon>
        <taxon>Arthropoda</taxon>
        <taxon>Hexapoda</taxon>
        <taxon>Insecta</taxon>
        <taxon>Pterygota</taxon>
        <taxon>Neoptera</taxon>
        <taxon>Endopterygota</taxon>
        <taxon>Diptera</taxon>
        <taxon>Brachycera</taxon>
        <taxon>Muscomorpha</taxon>
        <taxon>Muscoidea</taxon>
        <taxon>Muscidae</taxon>
        <taxon>Stomoxys</taxon>
    </lineage>
</organism>
<dbReference type="VEuPathDB" id="VectorBase:SCAU014278"/>
<reference evidence="4" key="1">
    <citation type="submission" date="2020-05" db="UniProtKB">
        <authorList>
            <consortium name="EnsemblMetazoa"/>
        </authorList>
    </citation>
    <scope>IDENTIFICATION</scope>
    <source>
        <strain evidence="4">USDA</strain>
    </source>
</reference>
<keyword evidence="5" id="KW-1185">Reference proteome</keyword>
<dbReference type="GO" id="GO:0016616">
    <property type="term" value="F:oxidoreductase activity, acting on the CH-OH group of donors, NAD or NADP as acceptor"/>
    <property type="evidence" value="ECO:0007669"/>
    <property type="project" value="UniProtKB-ARBA"/>
</dbReference>
<evidence type="ECO:0000256" key="2">
    <source>
        <dbReference type="ARBA" id="ARBA00023002"/>
    </source>
</evidence>
<protein>
    <recommendedName>
        <fullName evidence="6">Dehydrogenase</fullName>
    </recommendedName>
</protein>
<dbReference type="AlphaFoldDB" id="A0A1I8Q6A2"/>